<accession>A0A4P9ZG10</accession>
<feature type="region of interest" description="Disordered" evidence="1">
    <location>
        <begin position="275"/>
        <end position="313"/>
    </location>
</feature>
<dbReference type="OrthoDB" id="289721at2759"/>
<organism evidence="2 3">
    <name type="scientific">Metschnikowia bicuspidata</name>
    <dbReference type="NCBI Taxonomy" id="27322"/>
    <lineage>
        <taxon>Eukaryota</taxon>
        <taxon>Fungi</taxon>
        <taxon>Dikarya</taxon>
        <taxon>Ascomycota</taxon>
        <taxon>Saccharomycotina</taxon>
        <taxon>Pichiomycetes</taxon>
        <taxon>Metschnikowiaceae</taxon>
        <taxon>Metschnikowia</taxon>
    </lineage>
</organism>
<dbReference type="AlphaFoldDB" id="A0A4P9ZG10"/>
<name>A0A4P9ZG10_9ASCO</name>
<dbReference type="Proteomes" id="UP000268321">
    <property type="component" value="Unassembled WGS sequence"/>
</dbReference>
<reference evidence="3" key="1">
    <citation type="journal article" date="2018" name="Nat. Microbiol.">
        <title>Leveraging single-cell genomics to expand the fungal tree of life.</title>
        <authorList>
            <person name="Ahrendt S.R."/>
            <person name="Quandt C.A."/>
            <person name="Ciobanu D."/>
            <person name="Clum A."/>
            <person name="Salamov A."/>
            <person name="Andreopoulos B."/>
            <person name="Cheng J.F."/>
            <person name="Woyke T."/>
            <person name="Pelin A."/>
            <person name="Henrissat B."/>
            <person name="Reynolds N.K."/>
            <person name="Benny G.L."/>
            <person name="Smith M.E."/>
            <person name="James T.Y."/>
            <person name="Grigoriev I.V."/>
        </authorList>
    </citation>
    <scope>NUCLEOTIDE SEQUENCE [LARGE SCALE GENOMIC DNA]</scope>
    <source>
        <strain evidence="3">Baker2002</strain>
    </source>
</reference>
<proteinExistence type="predicted"/>
<evidence type="ECO:0000256" key="1">
    <source>
        <dbReference type="SAM" id="MobiDB-lite"/>
    </source>
</evidence>
<dbReference type="EMBL" id="ML004435">
    <property type="protein sequence ID" value="RKP32004.1"/>
    <property type="molecule type" value="Genomic_DNA"/>
</dbReference>
<evidence type="ECO:0000313" key="2">
    <source>
        <dbReference type="EMBL" id="RKP32004.1"/>
    </source>
</evidence>
<feature type="compositionally biased region" description="Low complexity" evidence="1">
    <location>
        <begin position="304"/>
        <end position="313"/>
    </location>
</feature>
<keyword evidence="3" id="KW-1185">Reference proteome</keyword>
<gene>
    <name evidence="2" type="ORF">METBISCDRAFT_21910</name>
</gene>
<evidence type="ECO:0000313" key="3">
    <source>
        <dbReference type="Proteomes" id="UP000268321"/>
    </source>
</evidence>
<sequence>MPRVTASQISLSDSLCGVLTVSNPRFVSGVPRRVGLTASLSASTDCRRPSYYFVPHAESRSRTPRKPMSDHSETFFEASKDSDDGALVVLTPFDVVESRLSSATATSVYSSKGSDLNTKPPYLLERKLVSSSTIISSTEIVQQRPYSSPLPDLSEVPAVTSTRPRLGKSGFSASVSHLEGPAALFTLSRTKTRYYNPKEKKERQQLRKKLYEENNDDDAILFTELNLFNVPVIKKHHEIYTEKQSSKSSIFSRDDIVKVDDSNYNAFKHPMKPCPLHGLLSQSRVTRTGSDRRDSSESVTDDTSFSNLHMSSSHSIDTDEEVSRIISDFYELRSKSYLKLVRASRESHIYNLPNYIRSQISIEDINLVSPEKLDVIDQSRPINLPPKSTDDISRHMKEIKRVLKGFEASTKSQSLNRQRNNESLVSVQQAWNKVLQAADSKELAHVLNSEKENLRSIVWLSHINDSLTFAFFYRTLLLGLGEEWVAQYSSEFAAVEQTHQALSERIKATKKVEFDAIIAHVMTRPLIRNFFYEVKSCAQTDFSYSRFVEDFRHLLYLKSLSQGGLRKHHQTFLIPAFLILFRAESIRDVYLMIEMFDAEILLEKVFVDLAKRLSLWTNLLSMSYSSVVYKTLCQFSTLEEFESLHSSSIFELILQLNDRLPLSRSAPSTPIVSTGSYLAQKWGESQNDVSYTASTTSHSSKSLVSSVIPFSVPISSSYQLLLTFLQLLVIYSRSWKRDQNYVKLMESFLLTIYDSYHIGWNNSEELIKSNQSIRLNHSNDQWANLESFTTKWKYTFKKM</sequence>
<protein>
    <submittedName>
        <fullName evidence="2">Uncharacterized protein</fullName>
    </submittedName>
</protein>